<gene>
    <name evidence="2" type="ORF">WS74_0484</name>
</gene>
<dbReference type="STRING" id="759620.WS105_0482"/>
<keyword evidence="1" id="KW-0963">Cytoplasm</keyword>
<dbReference type="EMBL" id="CP009223">
    <property type="protein sequence ID" value="AIM62736.1"/>
    <property type="molecule type" value="Genomic_DNA"/>
</dbReference>
<dbReference type="PATRIC" id="fig|759620.7.peg.471"/>
<dbReference type="Proteomes" id="UP000029079">
    <property type="component" value="Chromosome"/>
</dbReference>
<protein>
    <recommendedName>
        <fullName evidence="4">DUF2129 domain-containing protein</fullName>
    </recommendedName>
</protein>
<dbReference type="Pfam" id="PF09902">
    <property type="entry name" value="DUF2129"/>
    <property type="match status" value="1"/>
</dbReference>
<dbReference type="KEGG" id="wce:WS08_0484"/>
<dbReference type="RefSeq" id="WP_009765417.1">
    <property type="nucleotide sequence ID" value="NZ_CP009223.1"/>
</dbReference>
<keyword evidence="3" id="KW-1185">Reference proteome</keyword>
<sequence>MPFEKTERRALIVYLKNVRQARQLRRFGIVNYISEKMNYATIYMDEKDIATKKALIERLGFVDRVVESEWPNVDTTVGGERELIDFTVVADEELALEPSEDEEL</sequence>
<accession>A0A075TZV7</accession>
<evidence type="ECO:0000313" key="3">
    <source>
        <dbReference type="Proteomes" id="UP000029079"/>
    </source>
</evidence>
<dbReference type="InterPro" id="IPR016979">
    <property type="entry name" value="DUF2129"/>
</dbReference>
<reference evidence="2 3" key="1">
    <citation type="journal article" date="2014" name="Genome Announc.">
        <title>Complete Genome Sequences of Fish Pathogenic Weissella ceti Strains WS74 and WS105.</title>
        <authorList>
            <person name="Figueiredo H.C."/>
            <person name="Leal C.A."/>
            <person name="Dorella F.A."/>
            <person name="Carvalho A.F."/>
            <person name="Soares S.C."/>
            <person name="Pereira F.L."/>
            <person name="Azevedo V.A."/>
        </authorList>
    </citation>
    <scope>NUCLEOTIDE SEQUENCE [LARGE SCALE GENOMIC DNA]</scope>
    <source>
        <strain evidence="2 3">WS74</strain>
    </source>
</reference>
<organism evidence="2 3">
    <name type="scientific">Weissella ceti</name>
    <dbReference type="NCBI Taxonomy" id="759620"/>
    <lineage>
        <taxon>Bacteria</taxon>
        <taxon>Bacillati</taxon>
        <taxon>Bacillota</taxon>
        <taxon>Bacilli</taxon>
        <taxon>Lactobacillales</taxon>
        <taxon>Lactobacillaceae</taxon>
        <taxon>Weissella</taxon>
    </lineage>
</organism>
<proteinExistence type="predicted"/>
<dbReference type="AlphaFoldDB" id="A0A075TZV7"/>
<evidence type="ECO:0008006" key="4">
    <source>
        <dbReference type="Google" id="ProtNLM"/>
    </source>
</evidence>
<dbReference type="KEGG" id="wci:WS105_0482"/>
<evidence type="ECO:0000313" key="2">
    <source>
        <dbReference type="EMBL" id="AIM62736.1"/>
    </source>
</evidence>
<dbReference type="KEGG" id="wct:WS74_0484"/>
<reference evidence="3" key="2">
    <citation type="submission" date="2014-08" db="EMBL/GenBank/DDBJ databases">
        <title>Complete genome of Weissella ceti strain WS74 isolated from diseased rainbow trout in Brazil.</title>
        <authorList>
            <person name="Figueiredo H.C.P."/>
            <person name="Leal C.A.G."/>
            <person name="Pereira F.L."/>
            <person name="Soares S.C."/>
            <person name="Dorella F.A."/>
            <person name="Carvalho A.F."/>
            <person name="Azevedo V.A.C."/>
        </authorList>
    </citation>
    <scope>NUCLEOTIDE SEQUENCE [LARGE SCALE GENOMIC DNA]</scope>
    <source>
        <strain evidence="3">WS74</strain>
    </source>
</reference>
<evidence type="ECO:0000256" key="1">
    <source>
        <dbReference type="ARBA" id="ARBA00022490"/>
    </source>
</evidence>
<name>A0A075TZV7_9LACO</name>
<dbReference type="OrthoDB" id="2990788at2"/>